<dbReference type="PANTHER" id="PTHR38434:SF1">
    <property type="entry name" value="BLL2549 PROTEIN"/>
    <property type="match status" value="1"/>
</dbReference>
<feature type="transmembrane region" description="Helical" evidence="1">
    <location>
        <begin position="312"/>
        <end position="331"/>
    </location>
</feature>
<feature type="transmembrane region" description="Helical" evidence="1">
    <location>
        <begin position="360"/>
        <end position="381"/>
    </location>
</feature>
<accession>A0ABS1LYC1</accession>
<evidence type="ECO:0000313" key="2">
    <source>
        <dbReference type="EMBL" id="MBL1073026.1"/>
    </source>
</evidence>
<feature type="transmembrane region" description="Helical" evidence="1">
    <location>
        <begin position="98"/>
        <end position="123"/>
    </location>
</feature>
<feature type="transmembrane region" description="Helical" evidence="1">
    <location>
        <begin position="228"/>
        <end position="248"/>
    </location>
</feature>
<dbReference type="Proteomes" id="UP000602198">
    <property type="component" value="Unassembled WGS sequence"/>
</dbReference>
<keyword evidence="1" id="KW-1133">Transmembrane helix</keyword>
<feature type="transmembrane region" description="Helical" evidence="1">
    <location>
        <begin position="42"/>
        <end position="68"/>
    </location>
</feature>
<gene>
    <name evidence="2" type="ORF">JK358_01325</name>
</gene>
<feature type="transmembrane region" description="Helical" evidence="1">
    <location>
        <begin position="255"/>
        <end position="275"/>
    </location>
</feature>
<feature type="transmembrane region" description="Helical" evidence="1">
    <location>
        <begin position="496"/>
        <end position="514"/>
    </location>
</feature>
<feature type="transmembrane region" description="Helical" evidence="1">
    <location>
        <begin position="74"/>
        <end position="91"/>
    </location>
</feature>
<feature type="transmembrane region" description="Helical" evidence="1">
    <location>
        <begin position="526"/>
        <end position="544"/>
    </location>
</feature>
<feature type="transmembrane region" description="Helical" evidence="1">
    <location>
        <begin position="281"/>
        <end position="300"/>
    </location>
</feature>
<evidence type="ECO:0000256" key="1">
    <source>
        <dbReference type="SAM" id="Phobius"/>
    </source>
</evidence>
<reference evidence="2 3" key="1">
    <citation type="submission" date="2021-01" db="EMBL/GenBank/DDBJ databases">
        <title>WGS of actinomycetes isolated from Thailand.</title>
        <authorList>
            <person name="Thawai C."/>
        </authorList>
    </citation>
    <scope>NUCLEOTIDE SEQUENCE [LARGE SCALE GENOMIC DNA]</scope>
    <source>
        <strain evidence="2 3">LPG 2</strain>
    </source>
</reference>
<feature type="transmembrane region" description="Helical" evidence="1">
    <location>
        <begin position="129"/>
        <end position="146"/>
    </location>
</feature>
<dbReference type="InterPro" id="IPR019286">
    <property type="entry name" value="DUF2339_TM"/>
</dbReference>
<keyword evidence="3" id="KW-1185">Reference proteome</keyword>
<dbReference type="Pfam" id="PF10101">
    <property type="entry name" value="DUF2339"/>
    <property type="match status" value="1"/>
</dbReference>
<feature type="transmembrane region" description="Helical" evidence="1">
    <location>
        <begin position="393"/>
        <end position="417"/>
    </location>
</feature>
<feature type="transmembrane region" description="Helical" evidence="1">
    <location>
        <begin position="337"/>
        <end position="353"/>
    </location>
</feature>
<feature type="transmembrane region" description="Helical" evidence="1">
    <location>
        <begin position="429"/>
        <end position="454"/>
    </location>
</feature>
<protein>
    <submittedName>
        <fullName evidence="2">DUF2339 domain-containing protein</fullName>
    </submittedName>
</protein>
<sequence length="558" mass="56916">MRPGWQGVAPYQGYPAMPGPQRVRNREPRTPWWQREGVISRVLAVAGVGVTLIGVMMLLVLAAQAGFFGPVPRVVAGAVFSGALVAAAVRVHGRAGGYVGAVALAATGIAGGYLDVVAVTSVYDWLHPVVGYLAAFGIAAGGVALAVQWRSQALAVLVVAGAAVLSPFITTEIALLVFLIVLQIAAVPVQLVRDWPYLHIVRTLPAAFATLIAVTLQGIDAADGHRGQLLVAAVAVATTGLIGAVLVVRRRAGDVTASMTFAVAAITLLVAPAMFSRPLSTMVAVGFAVVLYAVAVTPWLPKLAARVPVPGHLAAVSAVAGACALFVAAFSATTVKTLPVVLFMMALGFLAVGGQQRSKFAAWIGAVFAGLGAAVFIDIAAPRMLSSQRSAELHLGISTALAAVVALGVVAMALWCARRVGLLGSENTTSTAAVLAGLLGLYAVTVLTVSLGVATGNPDGFLAGHGIATIVWMVTATAALLFGLRRLAHTPQQAKVALAGGLLVTAAALAKLFLFDLATLDGLVRAAAFLAVGVLLLLVGTRYARTFAEAADRGAPSH</sequence>
<evidence type="ECO:0000313" key="3">
    <source>
        <dbReference type="Proteomes" id="UP000602198"/>
    </source>
</evidence>
<organism evidence="2 3">
    <name type="scientific">Nocardia acididurans</name>
    <dbReference type="NCBI Taxonomy" id="2802282"/>
    <lineage>
        <taxon>Bacteria</taxon>
        <taxon>Bacillati</taxon>
        <taxon>Actinomycetota</taxon>
        <taxon>Actinomycetes</taxon>
        <taxon>Mycobacteriales</taxon>
        <taxon>Nocardiaceae</taxon>
        <taxon>Nocardia</taxon>
    </lineage>
</organism>
<proteinExistence type="predicted"/>
<feature type="transmembrane region" description="Helical" evidence="1">
    <location>
        <begin position="153"/>
        <end position="169"/>
    </location>
</feature>
<keyword evidence="1" id="KW-0812">Transmembrane</keyword>
<dbReference type="PANTHER" id="PTHR38434">
    <property type="entry name" value="BLL2549 PROTEIN"/>
    <property type="match status" value="1"/>
</dbReference>
<feature type="transmembrane region" description="Helical" evidence="1">
    <location>
        <begin position="460"/>
        <end position="484"/>
    </location>
</feature>
<keyword evidence="1" id="KW-0472">Membrane</keyword>
<comment type="caution">
    <text evidence="2">The sequence shown here is derived from an EMBL/GenBank/DDBJ whole genome shotgun (WGS) entry which is preliminary data.</text>
</comment>
<dbReference type="EMBL" id="JAERRJ010000001">
    <property type="protein sequence ID" value="MBL1073026.1"/>
    <property type="molecule type" value="Genomic_DNA"/>
</dbReference>
<name>A0ABS1LYC1_9NOCA</name>